<organism evidence="1 2">
    <name type="scientific">Periplaneta americana</name>
    <name type="common">American cockroach</name>
    <name type="synonym">Blatta americana</name>
    <dbReference type="NCBI Taxonomy" id="6978"/>
    <lineage>
        <taxon>Eukaryota</taxon>
        <taxon>Metazoa</taxon>
        <taxon>Ecdysozoa</taxon>
        <taxon>Arthropoda</taxon>
        <taxon>Hexapoda</taxon>
        <taxon>Insecta</taxon>
        <taxon>Pterygota</taxon>
        <taxon>Neoptera</taxon>
        <taxon>Polyneoptera</taxon>
        <taxon>Dictyoptera</taxon>
        <taxon>Blattodea</taxon>
        <taxon>Blattoidea</taxon>
        <taxon>Blattidae</taxon>
        <taxon>Blattinae</taxon>
        <taxon>Periplaneta</taxon>
    </lineage>
</organism>
<evidence type="ECO:0000313" key="1">
    <source>
        <dbReference type="EMBL" id="KAJ4442531.1"/>
    </source>
</evidence>
<sequence>MNHHTIHKTPLQLRAPHRNNIDGWDKQLKDTGSFLDQNVLVGLRLVTSLLKLTEQPPVRTPEEMWDRVLDAWEEVTKNLDLFHNLVDSMPRRMRAVVDADVALRTGRLLLAGFAKEVQYVTPIKLTSDKVKDLKALLIYMPQNVSG</sequence>
<gene>
    <name evidence="1" type="ORF">ANN_04118</name>
</gene>
<protein>
    <submittedName>
        <fullName evidence="1">Uncharacterized protein</fullName>
    </submittedName>
</protein>
<name>A0ABQ8T989_PERAM</name>
<keyword evidence="2" id="KW-1185">Reference proteome</keyword>
<dbReference type="Proteomes" id="UP001148838">
    <property type="component" value="Unassembled WGS sequence"/>
</dbReference>
<dbReference type="Gene3D" id="3.30.420.10">
    <property type="entry name" value="Ribonuclease H-like superfamily/Ribonuclease H"/>
    <property type="match status" value="1"/>
</dbReference>
<comment type="caution">
    <text evidence="1">The sequence shown here is derived from an EMBL/GenBank/DDBJ whole genome shotgun (WGS) entry which is preliminary data.</text>
</comment>
<dbReference type="InterPro" id="IPR036397">
    <property type="entry name" value="RNaseH_sf"/>
</dbReference>
<accession>A0ABQ8T989</accession>
<proteinExistence type="predicted"/>
<evidence type="ECO:0000313" key="2">
    <source>
        <dbReference type="Proteomes" id="UP001148838"/>
    </source>
</evidence>
<reference evidence="1 2" key="1">
    <citation type="journal article" date="2022" name="Allergy">
        <title>Genome assembly and annotation of Periplaneta americana reveal a comprehensive cockroach allergen profile.</title>
        <authorList>
            <person name="Wang L."/>
            <person name="Xiong Q."/>
            <person name="Saelim N."/>
            <person name="Wang L."/>
            <person name="Nong W."/>
            <person name="Wan A.T."/>
            <person name="Shi M."/>
            <person name="Liu X."/>
            <person name="Cao Q."/>
            <person name="Hui J.H.L."/>
            <person name="Sookrung N."/>
            <person name="Leung T.F."/>
            <person name="Tungtrongchitr A."/>
            <person name="Tsui S.K.W."/>
        </authorList>
    </citation>
    <scope>NUCLEOTIDE SEQUENCE [LARGE SCALE GENOMIC DNA]</scope>
    <source>
        <strain evidence="1">PWHHKU_190912</strain>
    </source>
</reference>
<dbReference type="EMBL" id="JAJSOF020000013">
    <property type="protein sequence ID" value="KAJ4442531.1"/>
    <property type="molecule type" value="Genomic_DNA"/>
</dbReference>